<evidence type="ECO:0000256" key="1">
    <source>
        <dbReference type="ARBA" id="ARBA00023006"/>
    </source>
</evidence>
<dbReference type="Pfam" id="PF09758">
    <property type="entry name" value="FPL"/>
    <property type="match status" value="1"/>
</dbReference>
<dbReference type="InterPro" id="IPR019155">
    <property type="entry name" value="CLEC16A/TT9_N"/>
</dbReference>
<organism evidence="4">
    <name type="scientific">Aureoumbra lagunensis</name>
    <dbReference type="NCBI Taxonomy" id="44058"/>
    <lineage>
        <taxon>Eukaryota</taxon>
        <taxon>Sar</taxon>
        <taxon>Stramenopiles</taxon>
        <taxon>Ochrophyta</taxon>
        <taxon>Pelagophyceae</taxon>
        <taxon>Pelagomonadales</taxon>
        <taxon>Aureoumbra</taxon>
    </lineage>
</organism>
<reference evidence="4" key="1">
    <citation type="submission" date="2021-01" db="EMBL/GenBank/DDBJ databases">
        <authorList>
            <person name="Corre E."/>
            <person name="Pelletier E."/>
            <person name="Niang G."/>
            <person name="Scheremetjew M."/>
            <person name="Finn R."/>
            <person name="Kale V."/>
            <person name="Holt S."/>
            <person name="Cochrane G."/>
            <person name="Meng A."/>
            <person name="Brown T."/>
            <person name="Cohen L."/>
        </authorList>
    </citation>
    <scope>NUCLEOTIDE SEQUENCE</scope>
    <source>
        <strain evidence="4">CCMP1510</strain>
    </source>
</reference>
<accession>A0A7S3JXB7</accession>
<name>A0A7S3JXB7_9STRA</name>
<dbReference type="InterPro" id="IPR039272">
    <property type="entry name" value="CLEC16A/TT9"/>
</dbReference>
<evidence type="ECO:0000259" key="3">
    <source>
        <dbReference type="Pfam" id="PF09758"/>
    </source>
</evidence>
<feature type="region of interest" description="Disordered" evidence="2">
    <location>
        <begin position="433"/>
        <end position="456"/>
    </location>
</feature>
<dbReference type="AlphaFoldDB" id="A0A7S3JXB7"/>
<dbReference type="PANTHER" id="PTHR21481">
    <property type="entry name" value="PROTEIN CLEC16A"/>
    <property type="match status" value="1"/>
</dbReference>
<feature type="compositionally biased region" description="Basic and acidic residues" evidence="2">
    <location>
        <begin position="441"/>
        <end position="455"/>
    </location>
</feature>
<proteinExistence type="predicted"/>
<dbReference type="PANTHER" id="PTHR21481:SF0">
    <property type="entry name" value="PROTEIN CLEC16A"/>
    <property type="match status" value="1"/>
</dbReference>
<feature type="domain" description="FPL" evidence="3">
    <location>
        <begin position="33"/>
        <end position="187"/>
    </location>
</feature>
<dbReference type="GO" id="GO:0007034">
    <property type="term" value="P:vacuolar transport"/>
    <property type="evidence" value="ECO:0007669"/>
    <property type="project" value="TreeGrafter"/>
</dbReference>
<gene>
    <name evidence="4" type="ORF">ALAG00032_LOCUS6090</name>
</gene>
<dbReference type="GO" id="GO:1901096">
    <property type="term" value="P:regulation of autophagosome maturation"/>
    <property type="evidence" value="ECO:0007669"/>
    <property type="project" value="TreeGrafter"/>
</dbReference>
<dbReference type="GO" id="GO:0016197">
    <property type="term" value="P:endosomal transport"/>
    <property type="evidence" value="ECO:0007669"/>
    <property type="project" value="TreeGrafter"/>
</dbReference>
<dbReference type="GO" id="GO:0005770">
    <property type="term" value="C:late endosome"/>
    <property type="evidence" value="ECO:0007669"/>
    <property type="project" value="TreeGrafter"/>
</dbReference>
<dbReference type="GO" id="GO:0006914">
    <property type="term" value="P:autophagy"/>
    <property type="evidence" value="ECO:0007669"/>
    <property type="project" value="UniProtKB-KW"/>
</dbReference>
<evidence type="ECO:0000256" key="2">
    <source>
        <dbReference type="SAM" id="MobiDB-lite"/>
    </source>
</evidence>
<keyword evidence="1" id="KW-0072">Autophagy</keyword>
<protein>
    <recommendedName>
        <fullName evidence="3">FPL domain-containing protein</fullName>
    </recommendedName>
</protein>
<dbReference type="GO" id="GO:0005794">
    <property type="term" value="C:Golgi apparatus"/>
    <property type="evidence" value="ECO:0007669"/>
    <property type="project" value="TreeGrafter"/>
</dbReference>
<evidence type="ECO:0000313" key="4">
    <source>
        <dbReference type="EMBL" id="CAE0365348.1"/>
    </source>
</evidence>
<sequence length="817" mass="91135">MRKLYQLNELVLLCRKLEERIHIAGENQVVEWIRQLAEIIIYGEQEEDARYFEIFIERQMLKHLVHEATRGESRRPRVESQVLQTLAILIQNVKSSHSLYLLLSSNHLNALIEGGETVFVRTNDETQAAFVALLKTISLRLDQDTVQFFIDNTASRFPLHDCAARIVGFVKDSMARTAALTTLLNIYKINDKHLHKFVHTHADTFLAGFNGVLETEFRALYAEIKIKRKNAVTSCAAQLHDLFYYAQDILLLDVLSQPLEEYLIQFFDAILRRPLCDCLDSARAACAAYVAALFVLALFSSSYADNEERQGKGVSSQFKKQIFYLSMQSLPLKKLLAGELGESVAASTLCLVDALRRLGPADLLKSVGLESSHDHYSDKRQKKMLVRGANIISRKPTSQAKAILETLFSETPALNAINNHEKHSSSLFDELGNEDEEEDLVAEKESPQDKTKNESQIRTQIRLGLLECLGHFENMSLGTLRAATQTLSTLPVAPDDLSYTPTILRPILARAATAYAIEVDDDRVFELDKAVAAFHDWCRARTSTKKRLRIQKNTLSDNEDDDDEDDDNILSPPTARLAPIAALLNREGDFDLRDPLHTFLAIAEAYSLQLVPTLLEHLLDAQPPLGSMRLAGKKCLPCSTLRPRLRRSRGTPPPAPHSIGESIDLFLVLDDASLILAVPDPLALSTGRVLAAAPLHAILALIDSENATKLDLGVAPPYNLESLAFPSHQHSSGPGKVRLTLIFDSEANCRVAYTFLADRRAAERDKRRQRLKAKLREIADPHHDLFPPPVLDPHSDLIATAPPRLSAHASSDPLVVT</sequence>
<dbReference type="EMBL" id="HBIJ01008621">
    <property type="protein sequence ID" value="CAE0365348.1"/>
    <property type="molecule type" value="Transcribed_RNA"/>
</dbReference>